<dbReference type="InterPro" id="IPR046346">
    <property type="entry name" value="Aminoacid_DH-like_N_sf"/>
</dbReference>
<dbReference type="PANTHER" id="PTHR21089">
    <property type="entry name" value="SHIKIMATE DEHYDROGENASE"/>
    <property type="match status" value="1"/>
</dbReference>
<dbReference type="Gene3D" id="3.40.50.720">
    <property type="entry name" value="NAD(P)-binding Rossmann-like Domain"/>
    <property type="match status" value="1"/>
</dbReference>
<name>A0AAP2D9L1_9BACT</name>
<feature type="domain" description="Shikimate dehydrogenase substrate binding N-terminal" evidence="4">
    <location>
        <begin position="7"/>
        <end position="89"/>
    </location>
</feature>
<comment type="pathway">
    <text evidence="1">Metabolic intermediate biosynthesis; chorismate biosynthesis; chorismate from D-erythrose 4-phosphate and phosphoenolpyruvate: step 4/7.</text>
</comment>
<dbReference type="InterPro" id="IPR036291">
    <property type="entry name" value="NAD(P)-bd_dom_sf"/>
</dbReference>
<dbReference type="GO" id="GO:0019632">
    <property type="term" value="P:shikimate metabolic process"/>
    <property type="evidence" value="ECO:0007669"/>
    <property type="project" value="TreeGrafter"/>
</dbReference>
<accession>A0AAP2D9L1</accession>
<dbReference type="EMBL" id="JAHESC010000011">
    <property type="protein sequence ID" value="MBT1686875.1"/>
    <property type="molecule type" value="Genomic_DNA"/>
</dbReference>
<evidence type="ECO:0000256" key="3">
    <source>
        <dbReference type="ARBA" id="ARBA00023141"/>
    </source>
</evidence>
<dbReference type="Pfam" id="PF08501">
    <property type="entry name" value="Shikimate_dh_N"/>
    <property type="match status" value="1"/>
</dbReference>
<proteinExistence type="predicted"/>
<dbReference type="AlphaFoldDB" id="A0AAP2D9L1"/>
<dbReference type="RefSeq" id="WP_254090110.1">
    <property type="nucleotide sequence ID" value="NZ_JAHESC010000011.1"/>
</dbReference>
<evidence type="ECO:0000259" key="4">
    <source>
        <dbReference type="Pfam" id="PF08501"/>
    </source>
</evidence>
<dbReference type="GO" id="GO:0009073">
    <property type="term" value="P:aromatic amino acid family biosynthetic process"/>
    <property type="evidence" value="ECO:0007669"/>
    <property type="project" value="UniProtKB-KW"/>
</dbReference>
<dbReference type="InterPro" id="IPR013708">
    <property type="entry name" value="Shikimate_DH-bd_N"/>
</dbReference>
<evidence type="ECO:0000256" key="2">
    <source>
        <dbReference type="ARBA" id="ARBA00023002"/>
    </source>
</evidence>
<reference evidence="5 6" key="1">
    <citation type="submission" date="2021-05" db="EMBL/GenBank/DDBJ databases">
        <title>A Polyphasic approach of four new species of the genus Ohtaekwangia: Ohtaekwangia histidinii sp. nov., Ohtaekwangia cretensis sp. nov., Ohtaekwangia indiensis sp. nov., Ohtaekwangia reichenbachii sp. nov. from diverse environment.</title>
        <authorList>
            <person name="Octaviana S."/>
        </authorList>
    </citation>
    <scope>NUCLEOTIDE SEQUENCE [LARGE SCALE GENOMIC DNA]</scope>
    <source>
        <strain evidence="5 6">PWU37</strain>
    </source>
</reference>
<dbReference type="SUPFAM" id="SSF53223">
    <property type="entry name" value="Aminoacid dehydrogenase-like, N-terminal domain"/>
    <property type="match status" value="1"/>
</dbReference>
<evidence type="ECO:0000256" key="1">
    <source>
        <dbReference type="ARBA" id="ARBA00004871"/>
    </source>
</evidence>
<dbReference type="GO" id="GO:0004764">
    <property type="term" value="F:shikimate 3-dehydrogenase (NADP+) activity"/>
    <property type="evidence" value="ECO:0007669"/>
    <property type="project" value="InterPro"/>
</dbReference>
<sequence length="247" mass="27869">MEKVFGLIGATVSHSFSKSYFDEKFFREGLRDYHYELFPLENINALEALLKDTRGLTGLNVTIPYKEQVMKFLDEVDGFAKQIGAVNVIKIQDGKLKGFNTDSDAFFETIEKWLPADKQFKAVILGTGGSSKAVQEALKKLKIAFQVVSREPRKGVITYEDLQKDPSILHDSKLLINTTPLGMSPKTEAVPGVDFEQIGADHYVYDLIYNPARTLFLQKAEMRGATIKNGLEMLHVQAEKSWTIWNN</sequence>
<dbReference type="InterPro" id="IPR022893">
    <property type="entry name" value="Shikimate_DH_fam"/>
</dbReference>
<keyword evidence="3" id="KW-0057">Aromatic amino acid biosynthesis</keyword>
<keyword evidence="3" id="KW-0028">Amino-acid biosynthesis</keyword>
<dbReference type="GO" id="GO:0005829">
    <property type="term" value="C:cytosol"/>
    <property type="evidence" value="ECO:0007669"/>
    <property type="project" value="TreeGrafter"/>
</dbReference>
<gene>
    <name evidence="5" type="ORF">KK078_09920</name>
</gene>
<evidence type="ECO:0000313" key="5">
    <source>
        <dbReference type="EMBL" id="MBT1686875.1"/>
    </source>
</evidence>
<dbReference type="Proteomes" id="UP001319180">
    <property type="component" value="Unassembled WGS sequence"/>
</dbReference>
<organism evidence="5 6">
    <name type="scientific">Dawidia soli</name>
    <dbReference type="NCBI Taxonomy" id="2782352"/>
    <lineage>
        <taxon>Bacteria</taxon>
        <taxon>Pseudomonadati</taxon>
        <taxon>Bacteroidota</taxon>
        <taxon>Cytophagia</taxon>
        <taxon>Cytophagales</taxon>
        <taxon>Chryseotaleaceae</taxon>
        <taxon>Dawidia</taxon>
    </lineage>
</organism>
<dbReference type="GO" id="GO:0050661">
    <property type="term" value="F:NADP binding"/>
    <property type="evidence" value="ECO:0007669"/>
    <property type="project" value="TreeGrafter"/>
</dbReference>
<protein>
    <submittedName>
        <fullName evidence="5">Shikimate dehydrogenase</fullName>
    </submittedName>
</protein>
<dbReference type="CDD" id="cd01065">
    <property type="entry name" value="NAD_bind_Shikimate_DH"/>
    <property type="match status" value="1"/>
</dbReference>
<dbReference type="PANTHER" id="PTHR21089:SF1">
    <property type="entry name" value="BIFUNCTIONAL 3-DEHYDROQUINATE DEHYDRATASE_SHIKIMATE DEHYDROGENASE, CHLOROPLASTIC"/>
    <property type="match status" value="1"/>
</dbReference>
<comment type="caution">
    <text evidence="5">The sequence shown here is derived from an EMBL/GenBank/DDBJ whole genome shotgun (WGS) entry which is preliminary data.</text>
</comment>
<dbReference type="SUPFAM" id="SSF51735">
    <property type="entry name" value="NAD(P)-binding Rossmann-fold domains"/>
    <property type="match status" value="1"/>
</dbReference>
<evidence type="ECO:0000313" key="6">
    <source>
        <dbReference type="Proteomes" id="UP001319180"/>
    </source>
</evidence>
<keyword evidence="2" id="KW-0560">Oxidoreductase</keyword>
<dbReference type="GO" id="GO:0009423">
    <property type="term" value="P:chorismate biosynthetic process"/>
    <property type="evidence" value="ECO:0007669"/>
    <property type="project" value="TreeGrafter"/>
</dbReference>
<keyword evidence="6" id="KW-1185">Reference proteome</keyword>
<dbReference type="Gene3D" id="3.40.50.10860">
    <property type="entry name" value="Leucine Dehydrogenase, chain A, domain 1"/>
    <property type="match status" value="1"/>
</dbReference>